<name>A0ABD3FUZ8_9STRA</name>
<proteinExistence type="predicted"/>
<dbReference type="EMBL" id="JBIMZQ010000007">
    <property type="protein sequence ID" value="KAL3670266.1"/>
    <property type="molecule type" value="Genomic_DNA"/>
</dbReference>
<dbReference type="PANTHER" id="PTHR33129:SF1">
    <property type="entry name" value="ATP-BINDING PROTEIN"/>
    <property type="match status" value="1"/>
</dbReference>
<protein>
    <submittedName>
        <fullName evidence="1">Uncharacterized protein</fullName>
    </submittedName>
</protein>
<dbReference type="AlphaFoldDB" id="A0ABD3FUZ8"/>
<dbReference type="Proteomes" id="UP001632037">
    <property type="component" value="Unassembled WGS sequence"/>
</dbReference>
<evidence type="ECO:0000313" key="2">
    <source>
        <dbReference type="Proteomes" id="UP001632037"/>
    </source>
</evidence>
<dbReference type="InterPro" id="IPR052980">
    <property type="entry name" value="Crinkler_effector"/>
</dbReference>
<evidence type="ECO:0000313" key="1">
    <source>
        <dbReference type="EMBL" id="KAL3670266.1"/>
    </source>
</evidence>
<keyword evidence="2" id="KW-1185">Reference proteome</keyword>
<dbReference type="PANTHER" id="PTHR33129">
    <property type="entry name" value="PROTEIN KINASE DOMAIN-CONTAINING PROTEIN-RELATED"/>
    <property type="match status" value="1"/>
</dbReference>
<gene>
    <name evidence="1" type="ORF">V7S43_004579</name>
</gene>
<comment type="caution">
    <text evidence="1">The sequence shown here is derived from an EMBL/GenBank/DDBJ whole genome shotgun (WGS) entry which is preliminary data.</text>
</comment>
<sequence>MVDEQATSQLKGLEELPSLPFVDKYSIGNYYYVRECYDEYYKLVKDMLDDKDDCITVTGTPGIGKSIFYAYFFQRFRKEMKGNDMWIIAAAYRGAELNAAIGYKDNDDDAKEILSDEEINDFIRAAWKKKKSVILLCDGPPNRTRGWTQTVVFTSPNER</sequence>
<accession>A0ABD3FUZ8</accession>
<organism evidence="1 2">
    <name type="scientific">Phytophthora oleae</name>
    <dbReference type="NCBI Taxonomy" id="2107226"/>
    <lineage>
        <taxon>Eukaryota</taxon>
        <taxon>Sar</taxon>
        <taxon>Stramenopiles</taxon>
        <taxon>Oomycota</taxon>
        <taxon>Peronosporomycetes</taxon>
        <taxon>Peronosporales</taxon>
        <taxon>Peronosporaceae</taxon>
        <taxon>Phytophthora</taxon>
    </lineage>
</organism>
<reference evidence="1 2" key="1">
    <citation type="submission" date="2024-09" db="EMBL/GenBank/DDBJ databases">
        <title>Genome sequencing and assembly of Phytophthora oleae, isolate VK10A, causative agent of rot of olive drupes.</title>
        <authorList>
            <person name="Conti Taguali S."/>
            <person name="Riolo M."/>
            <person name="La Spada F."/>
            <person name="Cacciola S.O."/>
            <person name="Dionisio G."/>
        </authorList>
    </citation>
    <scope>NUCLEOTIDE SEQUENCE [LARGE SCALE GENOMIC DNA]</scope>
    <source>
        <strain evidence="1 2">VK10A</strain>
    </source>
</reference>